<name>A0ACC2EXH0_DIPCM</name>
<dbReference type="EMBL" id="CM055092">
    <property type="protein sequence ID" value="KAJ7571127.1"/>
    <property type="molecule type" value="Genomic_DNA"/>
</dbReference>
<sequence length="700" mass="75991">MAGSAPVIVTAVGLSYPDRFLAAATYAGFSSDDSSVKLIPPRFTNDTSLVLHALYQQATIGKCNTAKPWGWNTVELAKWSSWNQLASMTSMEAMRLFVRTLEEEDPEWFSKHLKQEAINSNSITSSDFTTENVAASDTSYTIKEPSSTAMLKSTSNGEYVSVHAESPSKVLENGEYLINEVQMITKEQDGLGGHALEAVTTYNEWISPSVTGRKPPARYQHAAAIVQDKMFVVGGNHNGRYLNDVQVLDLRTLTWSKLEQKLGQGTPAQGSLPPCAGHSLILWGRSLLLVAGHSKTSSDTVRVHAFDTETSTWSLLPSYGQAPAARGGQSVSLVGSSLVMFGGEDSRRQLLNDLNIFDLETMTWDAVEPVGTPPSPRSDHAAAVHNDDYLFIFGGGSHSTCFGDLHVLDLKSMEWSQPPPFGVLPAPRAGHAGVIIGDNWYVVGGGDNKTGIPEMLVLNLGTLEWSIAASAPTRTSIASEGLSVLTTTVNGEEAIVAFGGYNGQYSNELHIFKTRFKSKKESVFIEATDYVDPASSAVSDFFVLPQPSAVYKTSTDEAADYENQLEANDNYIASEERLSTALQANKELEKTIVAAQGEIMRLKQELVAALSTSSDLAKELQSVRGQLVAEQSRCFRLEVDVAELRQKLQSLEILQKELDLLRRQKAASDEVAAQTASQRQNSGVWSWLAGAPPDQKATIA</sequence>
<evidence type="ECO:0000313" key="2">
    <source>
        <dbReference type="Proteomes" id="UP001162992"/>
    </source>
</evidence>
<keyword evidence="2" id="KW-1185">Reference proteome</keyword>
<evidence type="ECO:0000313" key="1">
    <source>
        <dbReference type="EMBL" id="KAJ7571127.1"/>
    </source>
</evidence>
<gene>
    <name evidence="1" type="ORF">O6H91_01G150000</name>
</gene>
<organism evidence="1 2">
    <name type="scientific">Diphasiastrum complanatum</name>
    <name type="common">Issler's clubmoss</name>
    <name type="synonym">Lycopodium complanatum</name>
    <dbReference type="NCBI Taxonomy" id="34168"/>
    <lineage>
        <taxon>Eukaryota</taxon>
        <taxon>Viridiplantae</taxon>
        <taxon>Streptophyta</taxon>
        <taxon>Embryophyta</taxon>
        <taxon>Tracheophyta</taxon>
        <taxon>Lycopodiopsida</taxon>
        <taxon>Lycopodiales</taxon>
        <taxon>Lycopodiaceae</taxon>
        <taxon>Lycopodioideae</taxon>
        <taxon>Diphasiastrum</taxon>
    </lineage>
</organism>
<protein>
    <submittedName>
        <fullName evidence="1">Uncharacterized protein</fullName>
    </submittedName>
</protein>
<reference evidence="2" key="1">
    <citation type="journal article" date="2024" name="Proc. Natl. Acad. Sci. U.S.A.">
        <title>Extraordinary preservation of gene collinearity over three hundred million years revealed in homosporous lycophytes.</title>
        <authorList>
            <person name="Li C."/>
            <person name="Wickell D."/>
            <person name="Kuo L.Y."/>
            <person name="Chen X."/>
            <person name="Nie B."/>
            <person name="Liao X."/>
            <person name="Peng D."/>
            <person name="Ji J."/>
            <person name="Jenkins J."/>
            <person name="Williams M."/>
            <person name="Shu S."/>
            <person name="Plott C."/>
            <person name="Barry K."/>
            <person name="Rajasekar S."/>
            <person name="Grimwood J."/>
            <person name="Han X."/>
            <person name="Sun S."/>
            <person name="Hou Z."/>
            <person name="He W."/>
            <person name="Dai G."/>
            <person name="Sun C."/>
            <person name="Schmutz J."/>
            <person name="Leebens-Mack J.H."/>
            <person name="Li F.W."/>
            <person name="Wang L."/>
        </authorList>
    </citation>
    <scope>NUCLEOTIDE SEQUENCE [LARGE SCALE GENOMIC DNA]</scope>
    <source>
        <strain evidence="2">cv. PW_Plant_1</strain>
    </source>
</reference>
<proteinExistence type="predicted"/>
<comment type="caution">
    <text evidence="1">The sequence shown here is derived from an EMBL/GenBank/DDBJ whole genome shotgun (WGS) entry which is preliminary data.</text>
</comment>
<dbReference type="Proteomes" id="UP001162992">
    <property type="component" value="Chromosome 1"/>
</dbReference>
<accession>A0ACC2EXH0</accession>